<sequence length="330" mass="36904">MEDSRLHFRLNHDEFKLLGEGWSGVAYLAVKKTNADIPQSPTTEAPNLPATHPVVPTDPRVVKYYKADMGPDGTDLQKEIDILKTLCAGHSHPGIVSLLDFHIDGPVQWMTTPFMSGGTLYQFSQRYPEAITVPFVWHVAHSVASALLYVFFDITSRGPTEDTRAEPHYWPLCNTLSHGDLHSGNILLGPALPEHLFSNFPALLLSDFGDGDFWPHAEGAPPREYLLKQAQDLFFFGGVMLPDLAEIAQYTRGTQDPGLADWTHKLKSMEQNPDKHWLTSDSLRELLLDFHATAARQWEKDVQPMPDYVKDAIAVVPQLAASRRGVSRDL</sequence>
<organism evidence="2 3">
    <name type="scientific">Friedmanniomyces simplex</name>
    <dbReference type="NCBI Taxonomy" id="329884"/>
    <lineage>
        <taxon>Eukaryota</taxon>
        <taxon>Fungi</taxon>
        <taxon>Dikarya</taxon>
        <taxon>Ascomycota</taxon>
        <taxon>Pezizomycotina</taxon>
        <taxon>Dothideomycetes</taxon>
        <taxon>Dothideomycetidae</taxon>
        <taxon>Mycosphaerellales</taxon>
        <taxon>Teratosphaeriaceae</taxon>
        <taxon>Friedmanniomyces</taxon>
    </lineage>
</organism>
<dbReference type="OrthoDB" id="310217at2759"/>
<accession>A0A4V5NGY5</accession>
<dbReference type="STRING" id="329884.A0A4V5NGY5"/>
<comment type="caution">
    <text evidence="2">The sequence shown here is derived from an EMBL/GenBank/DDBJ whole genome shotgun (WGS) entry which is preliminary data.</text>
</comment>
<dbReference type="InterPro" id="IPR000719">
    <property type="entry name" value="Prot_kinase_dom"/>
</dbReference>
<protein>
    <recommendedName>
        <fullName evidence="1">Protein kinase domain-containing protein</fullName>
    </recommendedName>
</protein>
<reference evidence="2 3" key="1">
    <citation type="submission" date="2017-03" db="EMBL/GenBank/DDBJ databases">
        <title>Genomes of endolithic fungi from Antarctica.</title>
        <authorList>
            <person name="Coleine C."/>
            <person name="Masonjones S."/>
            <person name="Stajich J.E."/>
        </authorList>
    </citation>
    <scope>NUCLEOTIDE SEQUENCE [LARGE SCALE GENOMIC DNA]</scope>
    <source>
        <strain evidence="2 3">CCFEE 5184</strain>
    </source>
</reference>
<dbReference type="GO" id="GO:0005524">
    <property type="term" value="F:ATP binding"/>
    <property type="evidence" value="ECO:0007669"/>
    <property type="project" value="InterPro"/>
</dbReference>
<dbReference type="PROSITE" id="PS50011">
    <property type="entry name" value="PROTEIN_KINASE_DOM"/>
    <property type="match status" value="1"/>
</dbReference>
<dbReference type="EMBL" id="NAJQ01000153">
    <property type="protein sequence ID" value="TKA76789.1"/>
    <property type="molecule type" value="Genomic_DNA"/>
</dbReference>
<gene>
    <name evidence="2" type="ORF">B0A55_05849</name>
</gene>
<name>A0A4V5NGY5_9PEZI</name>
<evidence type="ECO:0000259" key="1">
    <source>
        <dbReference type="PROSITE" id="PS50011"/>
    </source>
</evidence>
<dbReference type="InterPro" id="IPR011009">
    <property type="entry name" value="Kinase-like_dom_sf"/>
</dbReference>
<dbReference type="AlphaFoldDB" id="A0A4V5NGY5"/>
<dbReference type="GO" id="GO:0004672">
    <property type="term" value="F:protein kinase activity"/>
    <property type="evidence" value="ECO:0007669"/>
    <property type="project" value="InterPro"/>
</dbReference>
<dbReference type="SMART" id="SM00220">
    <property type="entry name" value="S_TKc"/>
    <property type="match status" value="1"/>
</dbReference>
<evidence type="ECO:0000313" key="3">
    <source>
        <dbReference type="Proteomes" id="UP000309340"/>
    </source>
</evidence>
<proteinExistence type="predicted"/>
<dbReference type="Proteomes" id="UP000309340">
    <property type="component" value="Unassembled WGS sequence"/>
</dbReference>
<evidence type="ECO:0000313" key="2">
    <source>
        <dbReference type="EMBL" id="TKA76789.1"/>
    </source>
</evidence>
<keyword evidence="3" id="KW-1185">Reference proteome</keyword>
<dbReference type="SUPFAM" id="SSF56112">
    <property type="entry name" value="Protein kinase-like (PK-like)"/>
    <property type="match status" value="1"/>
</dbReference>
<dbReference type="Gene3D" id="1.10.510.10">
    <property type="entry name" value="Transferase(Phosphotransferase) domain 1"/>
    <property type="match status" value="1"/>
</dbReference>
<feature type="domain" description="Protein kinase" evidence="1">
    <location>
        <begin position="12"/>
        <end position="330"/>
    </location>
</feature>